<comment type="caution">
    <text evidence="9">The sequence shown here is derived from an EMBL/GenBank/DDBJ whole genome shotgun (WGS) entry which is preliminary data.</text>
</comment>
<evidence type="ECO:0000256" key="1">
    <source>
        <dbReference type="ARBA" id="ARBA00004651"/>
    </source>
</evidence>
<evidence type="ECO:0000256" key="4">
    <source>
        <dbReference type="ARBA" id="ARBA00022692"/>
    </source>
</evidence>
<comment type="similarity">
    <text evidence="7">Belongs to the binding-protein-dependent transport system permease family.</text>
</comment>
<dbReference type="Proteomes" id="UP000602124">
    <property type="component" value="Unassembled WGS sequence"/>
</dbReference>
<dbReference type="Pfam" id="PF00528">
    <property type="entry name" value="BPD_transp_1"/>
    <property type="match status" value="1"/>
</dbReference>
<dbReference type="CDD" id="cd06261">
    <property type="entry name" value="TM_PBP2"/>
    <property type="match status" value="1"/>
</dbReference>
<dbReference type="InterPro" id="IPR005769">
    <property type="entry name" value="PhnE/PtxC"/>
</dbReference>
<keyword evidence="3" id="KW-1003">Cell membrane</keyword>
<feature type="domain" description="ABC transmembrane type-1" evidence="8">
    <location>
        <begin position="94"/>
        <end position="277"/>
    </location>
</feature>
<dbReference type="NCBIfam" id="TIGR01097">
    <property type="entry name" value="PhnE"/>
    <property type="match status" value="1"/>
</dbReference>
<organism evidence="9 10">
    <name type="scientific">Devosia sediminis</name>
    <dbReference type="NCBI Taxonomy" id="2798801"/>
    <lineage>
        <taxon>Bacteria</taxon>
        <taxon>Pseudomonadati</taxon>
        <taxon>Pseudomonadota</taxon>
        <taxon>Alphaproteobacteria</taxon>
        <taxon>Hyphomicrobiales</taxon>
        <taxon>Devosiaceae</taxon>
        <taxon>Devosia</taxon>
    </lineage>
</organism>
<evidence type="ECO:0000256" key="7">
    <source>
        <dbReference type="RuleBase" id="RU363032"/>
    </source>
</evidence>
<evidence type="ECO:0000259" key="8">
    <source>
        <dbReference type="PROSITE" id="PS50928"/>
    </source>
</evidence>
<sequence length="293" mass="32152">MSSTTREERLTSFEDRYRQQQFTRRNWTFLYGALFLVALVASVAVSDFSIPGLIKGLPMAWNYIAGTLPTLTLENFGADMAEWYWGLRFWTRLLVETILMGFVGTVLGGVLALALCFPASRNLVQNSGIYFAARRALEFCRTVPELVFALIFVFAFGLGPFAGVLAIAVHTAGSLGKLFAEVNENVDPGPIEGVRASGGNWPMIMRLGVVPQALPNYASYLLLRFEINVRGASALGLVGAGGIGEDLYVAIRQFEYTDISAIMLLLILTTSVIDIICETIRHRLIGHSLQQSA</sequence>
<keyword evidence="6 7" id="KW-0472">Membrane</keyword>
<dbReference type="InterPro" id="IPR035906">
    <property type="entry name" value="MetI-like_sf"/>
</dbReference>
<evidence type="ECO:0000256" key="2">
    <source>
        <dbReference type="ARBA" id="ARBA00022448"/>
    </source>
</evidence>
<dbReference type="EMBL" id="JAEKMH010000002">
    <property type="protein sequence ID" value="MBJ3784522.1"/>
    <property type="molecule type" value="Genomic_DNA"/>
</dbReference>
<feature type="transmembrane region" description="Helical" evidence="7">
    <location>
        <begin position="28"/>
        <end position="50"/>
    </location>
</feature>
<dbReference type="AlphaFoldDB" id="A0A934IUE1"/>
<name>A0A934IUE1_9HYPH</name>
<keyword evidence="10" id="KW-1185">Reference proteome</keyword>
<proteinExistence type="inferred from homology"/>
<evidence type="ECO:0000313" key="9">
    <source>
        <dbReference type="EMBL" id="MBJ3784522.1"/>
    </source>
</evidence>
<dbReference type="SUPFAM" id="SSF161098">
    <property type="entry name" value="MetI-like"/>
    <property type="match status" value="1"/>
</dbReference>
<dbReference type="GO" id="GO:0015416">
    <property type="term" value="F:ABC-type phosphonate transporter activity"/>
    <property type="evidence" value="ECO:0007669"/>
    <property type="project" value="InterPro"/>
</dbReference>
<keyword evidence="2 7" id="KW-0813">Transport</keyword>
<evidence type="ECO:0000256" key="5">
    <source>
        <dbReference type="ARBA" id="ARBA00022989"/>
    </source>
</evidence>
<protein>
    <submittedName>
        <fullName evidence="9">Phosphonate ABC transporter, permease protein PhnE</fullName>
    </submittedName>
</protein>
<dbReference type="PANTHER" id="PTHR30043:SF1">
    <property type="entry name" value="ABC TRANSPORT SYSTEM PERMEASE PROTEIN P69"/>
    <property type="match status" value="1"/>
</dbReference>
<evidence type="ECO:0000313" key="10">
    <source>
        <dbReference type="Proteomes" id="UP000602124"/>
    </source>
</evidence>
<evidence type="ECO:0000256" key="6">
    <source>
        <dbReference type="ARBA" id="ARBA00023136"/>
    </source>
</evidence>
<feature type="transmembrane region" description="Helical" evidence="7">
    <location>
        <begin position="146"/>
        <end position="169"/>
    </location>
</feature>
<dbReference type="GO" id="GO:0005886">
    <property type="term" value="C:plasma membrane"/>
    <property type="evidence" value="ECO:0007669"/>
    <property type="project" value="UniProtKB-SubCell"/>
</dbReference>
<dbReference type="Gene3D" id="1.10.3720.10">
    <property type="entry name" value="MetI-like"/>
    <property type="match status" value="1"/>
</dbReference>
<gene>
    <name evidence="9" type="primary">phnE</name>
    <name evidence="9" type="ORF">JEQ47_07315</name>
</gene>
<evidence type="ECO:0000256" key="3">
    <source>
        <dbReference type="ARBA" id="ARBA00022475"/>
    </source>
</evidence>
<feature type="transmembrane region" description="Helical" evidence="7">
    <location>
        <begin position="93"/>
        <end position="117"/>
    </location>
</feature>
<dbReference type="PROSITE" id="PS50928">
    <property type="entry name" value="ABC_TM1"/>
    <property type="match status" value="1"/>
</dbReference>
<keyword evidence="5 7" id="KW-1133">Transmembrane helix</keyword>
<accession>A0A934IUE1</accession>
<reference evidence="9" key="1">
    <citation type="submission" date="2020-12" db="EMBL/GenBank/DDBJ databases">
        <title>Devosia sp. MSA67 isolated from Mo River.</title>
        <authorList>
            <person name="Ma F."/>
            <person name="Zi Z."/>
        </authorList>
    </citation>
    <scope>NUCLEOTIDE SEQUENCE</scope>
    <source>
        <strain evidence="9">MSA67</strain>
    </source>
</reference>
<dbReference type="PANTHER" id="PTHR30043">
    <property type="entry name" value="PHOSPHONATES TRANSPORT SYSTEM PERMEASE PROTEIN"/>
    <property type="match status" value="1"/>
</dbReference>
<keyword evidence="4 7" id="KW-0812">Transmembrane</keyword>
<comment type="subcellular location">
    <subcellularLocation>
        <location evidence="1 7">Cell membrane</location>
        <topology evidence="1 7">Multi-pass membrane protein</topology>
    </subcellularLocation>
</comment>
<dbReference type="InterPro" id="IPR000515">
    <property type="entry name" value="MetI-like"/>
</dbReference>